<dbReference type="GO" id="GO:0030170">
    <property type="term" value="F:pyridoxal phosphate binding"/>
    <property type="evidence" value="ECO:0007669"/>
    <property type="project" value="InterPro"/>
</dbReference>
<dbReference type="EMBL" id="CP018180">
    <property type="protein sequence ID" value="AUJ32685.1"/>
    <property type="molecule type" value="Genomic_DNA"/>
</dbReference>
<dbReference type="PANTHER" id="PTHR43525:SF1">
    <property type="entry name" value="PROTEIN MALY"/>
    <property type="match status" value="1"/>
</dbReference>
<dbReference type="GO" id="GO:0008483">
    <property type="term" value="F:transaminase activity"/>
    <property type="evidence" value="ECO:0007669"/>
    <property type="project" value="UniProtKB-KW"/>
</dbReference>
<dbReference type="InterPro" id="IPR027619">
    <property type="entry name" value="C-S_lyase_PatB-like"/>
</dbReference>
<gene>
    <name evidence="7" type="ORF">BSQ50_09160</name>
</gene>
<dbReference type="InterPro" id="IPR015421">
    <property type="entry name" value="PyrdxlP-dep_Trfase_major"/>
</dbReference>
<dbReference type="InterPro" id="IPR015422">
    <property type="entry name" value="PyrdxlP-dep_Trfase_small"/>
</dbReference>
<dbReference type="Pfam" id="PF00155">
    <property type="entry name" value="Aminotran_1_2"/>
    <property type="match status" value="1"/>
</dbReference>
<evidence type="ECO:0000259" key="6">
    <source>
        <dbReference type="Pfam" id="PF00155"/>
    </source>
</evidence>
<evidence type="ECO:0000256" key="3">
    <source>
        <dbReference type="ARBA" id="ARBA00022898"/>
    </source>
</evidence>
<dbReference type="EC" id="4.4.1.13" evidence="2"/>
<dbReference type="Gene3D" id="3.40.640.10">
    <property type="entry name" value="Type I PLP-dependent aspartate aminotransferase-like (Major domain)"/>
    <property type="match status" value="1"/>
</dbReference>
<evidence type="ECO:0000256" key="4">
    <source>
        <dbReference type="ARBA" id="ARBA00023239"/>
    </source>
</evidence>
<keyword evidence="4" id="KW-0456">Lyase</keyword>
<dbReference type="SUPFAM" id="SSF53383">
    <property type="entry name" value="PLP-dependent transferases"/>
    <property type="match status" value="1"/>
</dbReference>
<evidence type="ECO:0000256" key="2">
    <source>
        <dbReference type="ARBA" id="ARBA00012224"/>
    </source>
</evidence>
<comment type="similarity">
    <text evidence="5">Belongs to the class-II pyridoxal-phosphate-dependent aminotransferase family. MalY/PatB cystathionine beta-lyase subfamily.</text>
</comment>
<dbReference type="RefSeq" id="WP_148126956.1">
    <property type="nucleotide sequence ID" value="NZ_CP018180.1"/>
</dbReference>
<organism evidence="7 8">
    <name type="scientific">Liquorilactobacillus nagelii</name>
    <dbReference type="NCBI Taxonomy" id="82688"/>
    <lineage>
        <taxon>Bacteria</taxon>
        <taxon>Bacillati</taxon>
        <taxon>Bacillota</taxon>
        <taxon>Bacilli</taxon>
        <taxon>Lactobacillales</taxon>
        <taxon>Lactobacillaceae</taxon>
        <taxon>Liquorilactobacillus</taxon>
    </lineage>
</organism>
<protein>
    <recommendedName>
        <fullName evidence="2">cysteine-S-conjugate beta-lyase</fullName>
        <ecNumber evidence="2">4.4.1.13</ecNumber>
    </recommendedName>
</protein>
<evidence type="ECO:0000313" key="7">
    <source>
        <dbReference type="EMBL" id="AUJ32685.1"/>
    </source>
</evidence>
<dbReference type="NCBIfam" id="TIGR04350">
    <property type="entry name" value="C_S_lyase_PatB"/>
    <property type="match status" value="1"/>
</dbReference>
<reference evidence="7 8" key="1">
    <citation type="submission" date="2016-11" db="EMBL/GenBank/DDBJ databases">
        <title>Interaction between Lactobacillus species and yeast in water kefir.</title>
        <authorList>
            <person name="Behr J."/>
            <person name="Xu D."/>
            <person name="Vogel R.F."/>
        </authorList>
    </citation>
    <scope>NUCLEOTIDE SEQUENCE [LARGE SCALE GENOMIC DNA]</scope>
    <source>
        <strain evidence="7 8">TMW 1.1827</strain>
    </source>
</reference>
<dbReference type="CDD" id="cd00609">
    <property type="entry name" value="AAT_like"/>
    <property type="match status" value="1"/>
</dbReference>
<keyword evidence="7" id="KW-0032">Aminotransferase</keyword>
<evidence type="ECO:0000256" key="5">
    <source>
        <dbReference type="ARBA" id="ARBA00037974"/>
    </source>
</evidence>
<evidence type="ECO:0000256" key="1">
    <source>
        <dbReference type="ARBA" id="ARBA00001933"/>
    </source>
</evidence>
<dbReference type="PANTHER" id="PTHR43525">
    <property type="entry name" value="PROTEIN MALY"/>
    <property type="match status" value="1"/>
</dbReference>
<keyword evidence="3" id="KW-0663">Pyridoxal phosphate</keyword>
<dbReference type="KEGG" id="lng:BSQ50_09160"/>
<sequence length="392" mass="44652">MKVTEFVERYAVDRRNTDSVKWDCLESEFGSSDLLPLWVADTEFKVPNAVTEALQARIYHGAYGYSRVVSGYQQAYINWQQQRYQTEIHPDWMRFGTGVVQSLSTLINVLTEPQEAVMVLQPVYYPFMHVIENNQRKLVVSELKRADHHYEMNFTDIEAKIKQQNVKLLINCSPHNPVGRVWTEKELTKLLEICRENEVLFISDEIHHDLIIGERPFISALSIADGLYRDNMVMVDSASKTFNLAALQNNHLVIPNPQLRTRYDNYVQRLKSPAGSLLGQVAAKAAYEEGAEWLAGMLGLIKQNFSYLKQHLEAASSAIEVFDLEGTYLAWVDLSQVIPPNELERVMKKDAKLALDFGKWFGEGGTGFVRINLATTPANIELAVKRLLSVIK</sequence>
<comment type="cofactor">
    <cofactor evidence="1">
        <name>pyridoxal 5'-phosphate</name>
        <dbReference type="ChEBI" id="CHEBI:597326"/>
    </cofactor>
</comment>
<dbReference type="InterPro" id="IPR004839">
    <property type="entry name" value="Aminotransferase_I/II_large"/>
</dbReference>
<dbReference type="AlphaFoldDB" id="A0A3S6R272"/>
<dbReference type="InterPro" id="IPR051798">
    <property type="entry name" value="Class-II_PLP-Dep_Aminotrans"/>
</dbReference>
<dbReference type="GO" id="GO:0047804">
    <property type="term" value="F:cysteine-S-conjugate beta-lyase activity"/>
    <property type="evidence" value="ECO:0007669"/>
    <property type="project" value="UniProtKB-EC"/>
</dbReference>
<evidence type="ECO:0000313" key="8">
    <source>
        <dbReference type="Proteomes" id="UP000324497"/>
    </source>
</evidence>
<keyword evidence="7" id="KW-0808">Transferase</keyword>
<keyword evidence="8" id="KW-1185">Reference proteome</keyword>
<dbReference type="InterPro" id="IPR015424">
    <property type="entry name" value="PyrdxlP-dep_Trfase"/>
</dbReference>
<accession>A0A3S6R272</accession>
<feature type="domain" description="Aminotransferase class I/classII large" evidence="6">
    <location>
        <begin position="62"/>
        <end position="387"/>
    </location>
</feature>
<dbReference type="Proteomes" id="UP000324497">
    <property type="component" value="Chromosome"/>
</dbReference>
<dbReference type="Gene3D" id="3.90.1150.10">
    <property type="entry name" value="Aspartate Aminotransferase, domain 1"/>
    <property type="match status" value="1"/>
</dbReference>
<name>A0A3S6R272_9LACO</name>
<proteinExistence type="inferred from homology"/>